<accession>A0ABT8LFX4</accession>
<dbReference type="InterPro" id="IPR029068">
    <property type="entry name" value="Glyas_Bleomycin-R_OHBP_Dase"/>
</dbReference>
<dbReference type="InterPro" id="IPR004360">
    <property type="entry name" value="Glyas_Fos-R_dOase_dom"/>
</dbReference>
<dbReference type="EMBL" id="JAUJEB010000010">
    <property type="protein sequence ID" value="MDN5216689.1"/>
    <property type="molecule type" value="Genomic_DNA"/>
</dbReference>
<evidence type="ECO:0000313" key="2">
    <source>
        <dbReference type="EMBL" id="MDN5216689.1"/>
    </source>
</evidence>
<dbReference type="PANTHER" id="PTHR36437:SF2">
    <property type="entry name" value="GLYOXALASE_BLEOMYCIN RESISTANCE PROTEIN_DIOXYGENASE"/>
    <property type="match status" value="1"/>
</dbReference>
<dbReference type="PANTHER" id="PTHR36437">
    <property type="entry name" value="GLYOXALASE/BLEOMYCIN RESISTANCE PROTEIN/DIOXYGENASE"/>
    <property type="match status" value="1"/>
</dbReference>
<organism evidence="2 3">
    <name type="scientific">Agaribacillus aureus</name>
    <dbReference type="NCBI Taxonomy" id="3051825"/>
    <lineage>
        <taxon>Bacteria</taxon>
        <taxon>Pseudomonadati</taxon>
        <taxon>Bacteroidota</taxon>
        <taxon>Cytophagia</taxon>
        <taxon>Cytophagales</taxon>
        <taxon>Splendidivirgaceae</taxon>
        <taxon>Agaribacillus</taxon>
    </lineage>
</organism>
<dbReference type="RefSeq" id="WP_346762027.1">
    <property type="nucleotide sequence ID" value="NZ_JAUJEB010000010.1"/>
</dbReference>
<sequence length="129" mass="15013">MKIELGRVVILVENYDLALDFYQKALGCHIIFDQTTPEGKRYVHVGFKKKDTTGLWFLKAETEEELKQVGHQTLGQPMMVLYTNDLEKVYQRLKDNQVKISKQPVVSPGYKFLHFLDLYGNEIIMVEMS</sequence>
<name>A0ABT8LFX4_9BACT</name>
<evidence type="ECO:0000259" key="1">
    <source>
        <dbReference type="PROSITE" id="PS51819"/>
    </source>
</evidence>
<dbReference type="Pfam" id="PF00903">
    <property type="entry name" value="Glyoxalase"/>
    <property type="match status" value="1"/>
</dbReference>
<evidence type="ECO:0000313" key="3">
    <source>
        <dbReference type="Proteomes" id="UP001172083"/>
    </source>
</evidence>
<proteinExistence type="predicted"/>
<dbReference type="Gene3D" id="3.10.180.10">
    <property type="entry name" value="2,3-Dihydroxybiphenyl 1,2-Dioxygenase, domain 1"/>
    <property type="match status" value="1"/>
</dbReference>
<dbReference type="SUPFAM" id="SSF54593">
    <property type="entry name" value="Glyoxalase/Bleomycin resistance protein/Dihydroxybiphenyl dioxygenase"/>
    <property type="match status" value="1"/>
</dbReference>
<keyword evidence="3" id="KW-1185">Reference proteome</keyword>
<feature type="domain" description="VOC" evidence="1">
    <location>
        <begin position="4"/>
        <end position="128"/>
    </location>
</feature>
<dbReference type="PROSITE" id="PS51819">
    <property type="entry name" value="VOC"/>
    <property type="match status" value="1"/>
</dbReference>
<gene>
    <name evidence="2" type="ORF">QQ020_31760</name>
</gene>
<dbReference type="Proteomes" id="UP001172083">
    <property type="component" value="Unassembled WGS sequence"/>
</dbReference>
<dbReference type="InterPro" id="IPR037523">
    <property type="entry name" value="VOC_core"/>
</dbReference>
<protein>
    <submittedName>
        <fullName evidence="2">VOC family protein</fullName>
    </submittedName>
</protein>
<reference evidence="2" key="1">
    <citation type="submission" date="2023-06" db="EMBL/GenBank/DDBJ databases">
        <title>Genomic of Agaribacillus aureum.</title>
        <authorList>
            <person name="Wang G."/>
        </authorList>
    </citation>
    <scope>NUCLEOTIDE SEQUENCE</scope>
    <source>
        <strain evidence="2">BMA12</strain>
    </source>
</reference>
<comment type="caution">
    <text evidence="2">The sequence shown here is derived from an EMBL/GenBank/DDBJ whole genome shotgun (WGS) entry which is preliminary data.</text>
</comment>